<evidence type="ECO:0000256" key="5">
    <source>
        <dbReference type="ARBA" id="ARBA00035648"/>
    </source>
</evidence>
<dbReference type="GO" id="GO:0016787">
    <property type="term" value="F:hydrolase activity"/>
    <property type="evidence" value="ECO:0007669"/>
    <property type="project" value="UniProtKB-KW"/>
</dbReference>
<dbReference type="Proteomes" id="UP000183918">
    <property type="component" value="Unassembled WGS sequence"/>
</dbReference>
<keyword evidence="2" id="KW-0540">Nuclease</keyword>
<evidence type="ECO:0000256" key="3">
    <source>
        <dbReference type="ARBA" id="ARBA00022759"/>
    </source>
</evidence>
<feature type="domain" description="Endoribonuclease YicC-like C-terminal" evidence="7">
    <location>
        <begin position="173"/>
        <end position="294"/>
    </location>
</feature>
<evidence type="ECO:0000256" key="1">
    <source>
        <dbReference type="ARBA" id="ARBA00001968"/>
    </source>
</evidence>
<dbReference type="OrthoDB" id="9771229at2"/>
<keyword evidence="3" id="KW-0255">Endonuclease</keyword>
<dbReference type="InterPro" id="IPR013551">
    <property type="entry name" value="YicC-like_C"/>
</dbReference>
<proteinExistence type="inferred from homology"/>
<dbReference type="Pfam" id="PF08340">
    <property type="entry name" value="YicC-like_C"/>
    <property type="match status" value="1"/>
</dbReference>
<evidence type="ECO:0000259" key="6">
    <source>
        <dbReference type="Pfam" id="PF03755"/>
    </source>
</evidence>
<dbReference type="PANTHER" id="PTHR30636:SF3">
    <property type="entry name" value="UPF0701 PROTEIN YICC"/>
    <property type="match status" value="1"/>
</dbReference>
<dbReference type="AlphaFoldDB" id="A0A1H3FNV8"/>
<dbReference type="Pfam" id="PF03755">
    <property type="entry name" value="YicC-like_N"/>
    <property type="match status" value="1"/>
</dbReference>
<dbReference type="NCBIfam" id="TIGR00255">
    <property type="entry name" value="YicC/YloC family endoribonuclease"/>
    <property type="match status" value="1"/>
</dbReference>
<evidence type="ECO:0000256" key="4">
    <source>
        <dbReference type="ARBA" id="ARBA00022801"/>
    </source>
</evidence>
<gene>
    <name evidence="8" type="ORF">SAMN02910414_00300</name>
</gene>
<dbReference type="InterPro" id="IPR005229">
    <property type="entry name" value="YicC/YloC-like"/>
</dbReference>
<accession>A0A1H3FNV8</accession>
<reference evidence="8 9" key="1">
    <citation type="submission" date="2016-10" db="EMBL/GenBank/DDBJ databases">
        <authorList>
            <person name="de Groot N.N."/>
        </authorList>
    </citation>
    <scope>NUCLEOTIDE SEQUENCE [LARGE SCALE GENOMIC DNA]</scope>
    <source>
        <strain evidence="8 9">DSM 14045</strain>
    </source>
</reference>
<evidence type="ECO:0000259" key="7">
    <source>
        <dbReference type="Pfam" id="PF08340"/>
    </source>
</evidence>
<keyword evidence="4" id="KW-0378">Hydrolase</keyword>
<dbReference type="RefSeq" id="WP_074715510.1">
    <property type="nucleotide sequence ID" value="NZ_FNPG01000005.1"/>
</dbReference>
<keyword evidence="9" id="KW-1185">Reference proteome</keyword>
<name>A0A1H3FNV8_9FIRM</name>
<dbReference type="EMBL" id="FNPG01000005">
    <property type="protein sequence ID" value="SDX92078.1"/>
    <property type="molecule type" value="Genomic_DNA"/>
</dbReference>
<evidence type="ECO:0000313" key="9">
    <source>
        <dbReference type="Proteomes" id="UP000183918"/>
    </source>
</evidence>
<organism evidence="8 9">
    <name type="scientific">Lachnobacterium bovis DSM 14045</name>
    <dbReference type="NCBI Taxonomy" id="1122142"/>
    <lineage>
        <taxon>Bacteria</taxon>
        <taxon>Bacillati</taxon>
        <taxon>Bacillota</taxon>
        <taxon>Clostridia</taxon>
        <taxon>Lachnospirales</taxon>
        <taxon>Lachnospiraceae</taxon>
        <taxon>Lachnobacterium</taxon>
    </lineage>
</organism>
<evidence type="ECO:0000313" key="8">
    <source>
        <dbReference type="EMBL" id="SDX92078.1"/>
    </source>
</evidence>
<dbReference type="PANTHER" id="PTHR30636">
    <property type="entry name" value="UPF0701 PROTEIN YICC"/>
    <property type="match status" value="1"/>
</dbReference>
<evidence type="ECO:0000256" key="2">
    <source>
        <dbReference type="ARBA" id="ARBA00022722"/>
    </source>
</evidence>
<dbReference type="GO" id="GO:0004521">
    <property type="term" value="F:RNA endonuclease activity"/>
    <property type="evidence" value="ECO:0007669"/>
    <property type="project" value="InterPro"/>
</dbReference>
<sequence>MVKSMTGFGRAEFVDENCRFTIEIKSVNHRYLDINARMPKKLNSLEGKIRNLLKEYVQRGKIDIYITYEDLKDNNQSLHYNEDMAKQYLDYLNQISEKFGLENDVRVSTLSRYPDVFVMEEKDADEDELWPKLEATIRKAADAFSESRLKEGANLHKDLQEKLINMQKYVDIIEEKSPEIVNLYKEKLEERIKEIFEEGKVDEWKLATEVTLYADKVCVDEEIVRLRSHIKAAIDEMNDEEIEDVGRKLNFIAQEMNREATTILSKANNIDISGIGIELKTNIEKVREQIQNIE</sequence>
<protein>
    <submittedName>
        <fullName evidence="8">TIGR00255 family protein</fullName>
    </submittedName>
</protein>
<comment type="similarity">
    <text evidence="5">Belongs to the YicC/YloC family.</text>
</comment>
<dbReference type="InterPro" id="IPR013527">
    <property type="entry name" value="YicC-like_N"/>
</dbReference>
<dbReference type="STRING" id="1122142.SAMN02910414_00300"/>
<feature type="domain" description="Endoribonuclease YicC-like N-terminal" evidence="6">
    <location>
        <begin position="2"/>
        <end position="156"/>
    </location>
</feature>
<comment type="cofactor">
    <cofactor evidence="1">
        <name>a divalent metal cation</name>
        <dbReference type="ChEBI" id="CHEBI:60240"/>
    </cofactor>
</comment>